<dbReference type="PANTHER" id="PTHR33639:SF2">
    <property type="entry name" value="DUF393 DOMAIN-CONTAINING PROTEIN"/>
    <property type="match status" value="1"/>
</dbReference>
<proteinExistence type="predicted"/>
<dbReference type="GO" id="GO:0015035">
    <property type="term" value="F:protein-disulfide reductase activity"/>
    <property type="evidence" value="ECO:0007669"/>
    <property type="project" value="InterPro"/>
</dbReference>
<sequence length="135" mass="15777">MDTSHPILFFDGVCNLCNGAVQFILKHDRRGELRFASLQSDIAEELLPRYGIDPKDLNSVVLYQKGKVYTRSTSVLKTLELMGGPLSYLAIFGIIPRQIRDFFYNYVSHHRYNWFGKRENCMLPRPEWKTRFLEG</sequence>
<accession>A0A2S6I8Y3</accession>
<dbReference type="PANTHER" id="PTHR33639">
    <property type="entry name" value="THIOL-DISULFIDE OXIDOREDUCTASE DCC"/>
    <property type="match status" value="1"/>
</dbReference>
<dbReference type="InterPro" id="IPR052927">
    <property type="entry name" value="DCC_oxidoreductase"/>
</dbReference>
<gene>
    <name evidence="1" type="ORF">CLV84_0901</name>
</gene>
<reference evidence="1 2" key="1">
    <citation type="submission" date="2018-02" db="EMBL/GenBank/DDBJ databases">
        <title>Genomic Encyclopedia of Archaeal and Bacterial Type Strains, Phase II (KMG-II): from individual species to whole genera.</title>
        <authorList>
            <person name="Goeker M."/>
        </authorList>
    </citation>
    <scope>NUCLEOTIDE SEQUENCE [LARGE SCALE GENOMIC DNA]</scope>
    <source>
        <strain evidence="1 2">DSM 29526</strain>
    </source>
</reference>
<dbReference type="Pfam" id="PF04134">
    <property type="entry name" value="DCC1-like"/>
    <property type="match status" value="1"/>
</dbReference>
<evidence type="ECO:0000313" key="1">
    <source>
        <dbReference type="EMBL" id="PPK87942.1"/>
    </source>
</evidence>
<dbReference type="RefSeq" id="WP_104418521.1">
    <property type="nucleotide sequence ID" value="NZ_PTJC01000005.1"/>
</dbReference>
<comment type="caution">
    <text evidence="1">The sequence shown here is derived from an EMBL/GenBank/DDBJ whole genome shotgun (WGS) entry which is preliminary data.</text>
</comment>
<organism evidence="1 2">
    <name type="scientific">Neolewinella xylanilytica</name>
    <dbReference type="NCBI Taxonomy" id="1514080"/>
    <lineage>
        <taxon>Bacteria</taxon>
        <taxon>Pseudomonadati</taxon>
        <taxon>Bacteroidota</taxon>
        <taxon>Saprospiria</taxon>
        <taxon>Saprospirales</taxon>
        <taxon>Lewinellaceae</taxon>
        <taxon>Neolewinella</taxon>
    </lineage>
</organism>
<dbReference type="AlphaFoldDB" id="A0A2S6I8Y3"/>
<dbReference type="Proteomes" id="UP000237662">
    <property type="component" value="Unassembled WGS sequence"/>
</dbReference>
<dbReference type="OrthoDB" id="9785438at2"/>
<keyword evidence="2" id="KW-1185">Reference proteome</keyword>
<dbReference type="InterPro" id="IPR007263">
    <property type="entry name" value="DCC1-like"/>
</dbReference>
<dbReference type="EMBL" id="PTJC01000005">
    <property type="protein sequence ID" value="PPK87942.1"/>
    <property type="molecule type" value="Genomic_DNA"/>
</dbReference>
<evidence type="ECO:0000313" key="2">
    <source>
        <dbReference type="Proteomes" id="UP000237662"/>
    </source>
</evidence>
<name>A0A2S6I8Y3_9BACT</name>
<protein>
    <submittedName>
        <fullName evidence="1">Putative DCC family thiol-disulfide oxidoreductase YuxK</fullName>
    </submittedName>
</protein>